<evidence type="ECO:0000256" key="2">
    <source>
        <dbReference type="ARBA" id="ARBA00008130"/>
    </source>
</evidence>
<feature type="compositionally biased region" description="Low complexity" evidence="6">
    <location>
        <begin position="449"/>
        <end position="493"/>
    </location>
</feature>
<evidence type="ECO:0000256" key="1">
    <source>
        <dbReference type="ARBA" id="ARBA00004141"/>
    </source>
</evidence>
<name>A0ABR1F2L5_9ASCO</name>
<feature type="compositionally biased region" description="Basic and acidic residues" evidence="6">
    <location>
        <begin position="739"/>
        <end position="751"/>
    </location>
</feature>
<organism evidence="8 9">
    <name type="scientific">Myxozyma melibiosi</name>
    <dbReference type="NCBI Taxonomy" id="54550"/>
    <lineage>
        <taxon>Eukaryota</taxon>
        <taxon>Fungi</taxon>
        <taxon>Dikarya</taxon>
        <taxon>Ascomycota</taxon>
        <taxon>Saccharomycotina</taxon>
        <taxon>Lipomycetes</taxon>
        <taxon>Lipomycetales</taxon>
        <taxon>Lipomycetaceae</taxon>
        <taxon>Myxozyma</taxon>
    </lineage>
</organism>
<evidence type="ECO:0000256" key="3">
    <source>
        <dbReference type="ARBA" id="ARBA00022692"/>
    </source>
</evidence>
<feature type="compositionally biased region" description="Polar residues" evidence="6">
    <location>
        <begin position="817"/>
        <end position="832"/>
    </location>
</feature>
<feature type="transmembrane region" description="Helical" evidence="7">
    <location>
        <begin position="151"/>
        <end position="170"/>
    </location>
</feature>
<accession>A0ABR1F2L5</accession>
<dbReference type="InterPro" id="IPR001425">
    <property type="entry name" value="Arc/bac/fun_rhodopsins"/>
</dbReference>
<feature type="region of interest" description="Disordered" evidence="6">
    <location>
        <begin position="404"/>
        <end position="658"/>
    </location>
</feature>
<evidence type="ECO:0000256" key="7">
    <source>
        <dbReference type="SAM" id="Phobius"/>
    </source>
</evidence>
<feature type="region of interest" description="Disordered" evidence="6">
    <location>
        <begin position="880"/>
        <end position="1056"/>
    </location>
</feature>
<keyword evidence="5 7" id="KW-0472">Membrane</keyword>
<keyword evidence="9" id="KW-1185">Reference proteome</keyword>
<feature type="region of interest" description="Disordered" evidence="6">
    <location>
        <begin position="305"/>
        <end position="327"/>
    </location>
</feature>
<feature type="transmembrane region" description="Helical" evidence="7">
    <location>
        <begin position="214"/>
        <end position="234"/>
    </location>
</feature>
<dbReference type="RefSeq" id="XP_064767083.1">
    <property type="nucleotide sequence ID" value="XM_064914222.1"/>
</dbReference>
<gene>
    <name evidence="8" type="ORF">BZA70DRAFT_290600</name>
</gene>
<feature type="compositionally biased region" description="Low complexity" evidence="6">
    <location>
        <begin position="617"/>
        <end position="631"/>
    </location>
</feature>
<feature type="transmembrane region" description="Helical" evidence="7">
    <location>
        <begin position="176"/>
        <end position="194"/>
    </location>
</feature>
<dbReference type="EMBL" id="JBBJBU010000009">
    <property type="protein sequence ID" value="KAK7204050.1"/>
    <property type="molecule type" value="Genomic_DNA"/>
</dbReference>
<dbReference type="Gene3D" id="1.20.1070.10">
    <property type="entry name" value="Rhodopsin 7-helix transmembrane proteins"/>
    <property type="match status" value="1"/>
</dbReference>
<evidence type="ECO:0000256" key="6">
    <source>
        <dbReference type="SAM" id="MobiDB-lite"/>
    </source>
</evidence>
<protein>
    <submittedName>
        <fullName evidence="8">Uncharacterized protein</fullName>
    </submittedName>
</protein>
<feature type="compositionally biased region" description="Polar residues" evidence="6">
    <location>
        <begin position="1028"/>
        <end position="1044"/>
    </location>
</feature>
<evidence type="ECO:0000256" key="5">
    <source>
        <dbReference type="ARBA" id="ARBA00023136"/>
    </source>
</evidence>
<feature type="compositionally biased region" description="Low complexity" evidence="6">
    <location>
        <begin position="1121"/>
        <end position="1145"/>
    </location>
</feature>
<feature type="compositionally biased region" description="Basic and acidic residues" evidence="6">
    <location>
        <begin position="892"/>
        <end position="903"/>
    </location>
</feature>
<feature type="transmembrane region" description="Helical" evidence="7">
    <location>
        <begin position="49"/>
        <end position="69"/>
    </location>
</feature>
<dbReference type="Proteomes" id="UP001498771">
    <property type="component" value="Unassembled WGS sequence"/>
</dbReference>
<feature type="region of interest" description="Disordered" evidence="6">
    <location>
        <begin position="672"/>
        <end position="851"/>
    </location>
</feature>
<comment type="caution">
    <text evidence="8">The sequence shown here is derived from an EMBL/GenBank/DDBJ whole genome shotgun (WGS) entry which is preliminary data.</text>
</comment>
<proteinExistence type="inferred from homology"/>
<keyword evidence="3 7" id="KW-0812">Transmembrane</keyword>
<feature type="region of interest" description="Disordered" evidence="6">
    <location>
        <begin position="1081"/>
        <end position="1101"/>
    </location>
</feature>
<evidence type="ECO:0000313" key="9">
    <source>
        <dbReference type="Proteomes" id="UP001498771"/>
    </source>
</evidence>
<dbReference type="SMART" id="SM01021">
    <property type="entry name" value="Bac_rhodopsin"/>
    <property type="match status" value="1"/>
</dbReference>
<sequence>MTPESPETEGLASKVPAALRLALNPRPGKEWEILHASPPVLTPTVPTSVINFSWVIAALTASLAIFIFLKAKSSRMPLVNRLVALASICIAVSSYVVASGHGYTVVSSASRSFAPADKQLVFYAPYVGRALACPLVVAALGMFAGLSTTTIAMIAGLLELSVLSFLAGSMKMFGFKWSYMIIGVIATLMSIYLVRSRAQKDIKMSTNAAFIRPLGYTAAAVTSILSLYPVVWGLCGGSSKSSVTTHPVLNGMLDLSMVTSCGYFVSKISSGLTGSMSRGLDKLSTKSGQLKSADSVAADETVKHGKRVSFADHEEPSGTAKSRGLGDVDASAEDELAAENPLANVPGGFPSEKPAGKSVHDFDGISGAAGRDAADRSIGGEMAEGDISDMPVSEKMAEKMAMGADGSMPFSSKSGGDEKLAMGADGSMPSSKAGSDMPGSMPSAPSKAGGEMPGSMPSGMPSSETPTSGGSKANAGRAAAGAAAAGVAGVGLAKSQSGQKDTPSKSSSTTSDMPDSASASPESRPTAADLKSPTLSPASGPDSDVSPESLDMLPGKRGSSGPVGASSGTMPSSAAKERSMQYSASGSSEDVARGPGSSKGANSSMPSKELGAMKSLKGSSAGPSAGSSPKTGTRDMPRDGPAGTSDKSGGFADSPAGMMATGVTAAGAVGATAAASMKNSKTPHQKSDSLPESMGTSSSAPGADPASSRSKPPGPVRNRSKSMLIDPQPAAEAVFDPSKLYDDSHFSRKDISASGTESGAMPKSGGRDMDMSAPAMAGGVAAGTGAGMPRSDSGMQQELPKPEMAGTGMAGKEHPDTASTMPSSGMSKTGLDTPTERSIKETPPAKPKRRTGIAAAILGAVGASGYQGVESVLNENEVITGTTNDGTALSKPADEARNPKDSSVKPLESDSSARGPRAKDIVDSSKVPGGEGMDPDVNVCSTVPEATGETGKGSLQRGTLQGATQKDTVRMDVDEPIPSLDTNVPAGGTDANMPMSGGKPDAGLEPKRKAPRPIPADVQVLDGHEPRSFSTGMPDSPTEPSYTMSGGGVSPGLNPRVAVRSTAGRYIDPNASLLENLLREPTTYGGPFATEVDPSKVSDKELGITPELVKYLKSGNPVYRSATADSGVTSSSGSGDSSSDGSSATKPTTVKQKILAPFGLVKRAKSRREAAARRRSKVDEDAAATSSLAPPPIPEQYGNSGGMYSASAHEPSYTYQQAPQQQEESDYSTPRSVRTPAIGDGFEDVSKMAQDPRLMQKKVTETVEQVASSMPQAVGGGAK</sequence>
<feature type="compositionally biased region" description="Polar residues" evidence="6">
    <location>
        <begin position="956"/>
        <end position="966"/>
    </location>
</feature>
<feature type="compositionally biased region" description="Polar residues" evidence="6">
    <location>
        <begin position="1213"/>
        <end position="1232"/>
    </location>
</feature>
<evidence type="ECO:0000256" key="4">
    <source>
        <dbReference type="ARBA" id="ARBA00022989"/>
    </source>
</evidence>
<comment type="subcellular location">
    <subcellularLocation>
        <location evidence="1">Membrane</location>
        <topology evidence="1">Multi-pass membrane protein</topology>
    </subcellularLocation>
</comment>
<feature type="compositionally biased region" description="Low complexity" evidence="6">
    <location>
        <begin position="697"/>
        <end position="710"/>
    </location>
</feature>
<feature type="transmembrane region" description="Helical" evidence="7">
    <location>
        <begin position="123"/>
        <end position="144"/>
    </location>
</feature>
<reference evidence="8 9" key="1">
    <citation type="submission" date="2024-03" db="EMBL/GenBank/DDBJ databases">
        <title>Genome-scale model development and genomic sequencing of the oleaginous clade Lipomyces.</title>
        <authorList>
            <consortium name="Lawrence Berkeley National Laboratory"/>
            <person name="Czajka J.J."/>
            <person name="Han Y."/>
            <person name="Kim J."/>
            <person name="Mondo S.J."/>
            <person name="Hofstad B.A."/>
            <person name="Robles A."/>
            <person name="Haridas S."/>
            <person name="Riley R."/>
            <person name="LaButti K."/>
            <person name="Pangilinan J."/>
            <person name="Andreopoulos W."/>
            <person name="Lipzen A."/>
            <person name="Yan J."/>
            <person name="Wang M."/>
            <person name="Ng V."/>
            <person name="Grigoriev I.V."/>
            <person name="Spatafora J.W."/>
            <person name="Magnuson J.K."/>
            <person name="Baker S.E."/>
            <person name="Pomraning K.R."/>
        </authorList>
    </citation>
    <scope>NUCLEOTIDE SEQUENCE [LARGE SCALE GENOMIC DNA]</scope>
    <source>
        <strain evidence="8 9">Phaff 52-87</strain>
    </source>
</reference>
<dbReference type="SUPFAM" id="SSF81321">
    <property type="entry name" value="Family A G protein-coupled receptor-like"/>
    <property type="match status" value="1"/>
</dbReference>
<feature type="compositionally biased region" description="Low complexity" evidence="6">
    <location>
        <begin position="500"/>
        <end position="523"/>
    </location>
</feature>
<keyword evidence="4 7" id="KW-1133">Transmembrane helix</keyword>
<feature type="transmembrane region" description="Helical" evidence="7">
    <location>
        <begin position="81"/>
        <end position="103"/>
    </location>
</feature>
<comment type="similarity">
    <text evidence="2">Belongs to the archaeal/bacterial/fungal opsin family.</text>
</comment>
<feature type="region of interest" description="Disordered" evidence="6">
    <location>
        <begin position="340"/>
        <end position="391"/>
    </location>
</feature>
<feature type="compositionally biased region" description="Basic and acidic residues" evidence="6">
    <location>
        <begin position="1167"/>
        <end position="1180"/>
    </location>
</feature>
<dbReference type="GeneID" id="90039734"/>
<feature type="compositionally biased region" description="Basic and acidic residues" evidence="6">
    <location>
        <begin position="354"/>
        <end position="363"/>
    </location>
</feature>
<evidence type="ECO:0000313" key="8">
    <source>
        <dbReference type="EMBL" id="KAK7204050.1"/>
    </source>
</evidence>
<feature type="region of interest" description="Disordered" evidence="6">
    <location>
        <begin position="1115"/>
        <end position="1247"/>
    </location>
</feature>
<feature type="compositionally biased region" description="Polar residues" evidence="6">
    <location>
        <begin position="677"/>
        <end position="696"/>
    </location>
</feature>